<dbReference type="CDD" id="cd14819">
    <property type="entry name" value="Translin"/>
    <property type="match status" value="1"/>
</dbReference>
<dbReference type="GO" id="GO:0003697">
    <property type="term" value="F:single-stranded DNA binding"/>
    <property type="evidence" value="ECO:0007669"/>
    <property type="project" value="InterPro"/>
</dbReference>
<dbReference type="GeneID" id="2903530"/>
<name>Q6BMI3_DEBHA</name>
<dbReference type="Pfam" id="PF01997">
    <property type="entry name" value="Translin"/>
    <property type="match status" value="1"/>
</dbReference>
<dbReference type="InterPro" id="IPR002848">
    <property type="entry name" value="Translin_fam"/>
</dbReference>
<keyword evidence="2" id="KW-1185">Reference proteome</keyword>
<dbReference type="InterPro" id="IPR033956">
    <property type="entry name" value="Translin"/>
</dbReference>
<accession>Q6BMI3</accession>
<dbReference type="STRING" id="284592.Q6BMI3"/>
<organism evidence="1 2">
    <name type="scientific">Debaryomyces hansenii (strain ATCC 36239 / CBS 767 / BCRC 21394 / JCM 1990 / NBRC 0083 / IGC 2968)</name>
    <name type="common">Yeast</name>
    <name type="synonym">Torulaspora hansenii</name>
    <dbReference type="NCBI Taxonomy" id="284592"/>
    <lineage>
        <taxon>Eukaryota</taxon>
        <taxon>Fungi</taxon>
        <taxon>Dikarya</taxon>
        <taxon>Ascomycota</taxon>
        <taxon>Saccharomycotina</taxon>
        <taxon>Pichiomycetes</taxon>
        <taxon>Debaryomycetaceae</taxon>
        <taxon>Debaryomyces</taxon>
    </lineage>
</organism>
<dbReference type="GO" id="GO:0016070">
    <property type="term" value="P:RNA metabolic process"/>
    <property type="evidence" value="ECO:0007669"/>
    <property type="project" value="InterPro"/>
</dbReference>
<dbReference type="GO" id="GO:0003723">
    <property type="term" value="F:RNA binding"/>
    <property type="evidence" value="ECO:0007669"/>
    <property type="project" value="InterPro"/>
</dbReference>
<proteinExistence type="predicted"/>
<dbReference type="GO" id="GO:0043565">
    <property type="term" value="F:sequence-specific DNA binding"/>
    <property type="evidence" value="ECO:0007669"/>
    <property type="project" value="InterPro"/>
</dbReference>
<dbReference type="Proteomes" id="UP000000599">
    <property type="component" value="Chromosome F"/>
</dbReference>
<dbReference type="RefSeq" id="XP_460588.2">
    <property type="nucleotide sequence ID" value="XM_460588.2"/>
</dbReference>
<dbReference type="InterPro" id="IPR036081">
    <property type="entry name" value="Translin_sf"/>
</dbReference>
<gene>
    <name evidence="1" type="ordered locus">DEHA2F05236g</name>
</gene>
<dbReference type="HOGENOM" id="CLU_1111239_0_0_1"/>
<dbReference type="eggNOG" id="KOG3067">
    <property type="taxonomic scope" value="Eukaryota"/>
</dbReference>
<evidence type="ECO:0000313" key="1">
    <source>
        <dbReference type="EMBL" id="CAG88913.2"/>
    </source>
</evidence>
<dbReference type="EMBL" id="CR382138">
    <property type="protein sequence ID" value="CAG88913.2"/>
    <property type="molecule type" value="Genomic_DNA"/>
</dbReference>
<dbReference type="KEGG" id="dha:DEHA2F05236g"/>
<evidence type="ECO:0000313" key="2">
    <source>
        <dbReference type="Proteomes" id="UP000000599"/>
    </source>
</evidence>
<dbReference type="OrthoDB" id="829at2759"/>
<dbReference type="InterPro" id="IPR016069">
    <property type="entry name" value="Translin_C"/>
</dbReference>
<dbReference type="Gene3D" id="1.20.58.200">
    <property type="entry name" value="Translin, domain 2"/>
    <property type="match status" value="1"/>
</dbReference>
<dbReference type="InParanoid" id="Q6BMI3"/>
<dbReference type="VEuPathDB" id="FungiDB:DEHA2F05236g"/>
<protein>
    <submittedName>
        <fullName evidence="1">DEHA2F05236p</fullName>
    </submittedName>
</protein>
<reference evidence="1 2" key="1">
    <citation type="journal article" date="2004" name="Nature">
        <title>Genome evolution in yeasts.</title>
        <authorList>
            <consortium name="Genolevures"/>
            <person name="Dujon B."/>
            <person name="Sherman D."/>
            <person name="Fischer G."/>
            <person name="Durrens P."/>
            <person name="Casaregola S."/>
            <person name="Lafontaine I."/>
            <person name="de Montigny J."/>
            <person name="Marck C."/>
            <person name="Neuveglise C."/>
            <person name="Talla E."/>
            <person name="Goffard N."/>
            <person name="Frangeul L."/>
            <person name="Aigle M."/>
            <person name="Anthouard V."/>
            <person name="Babour A."/>
            <person name="Barbe V."/>
            <person name="Barnay S."/>
            <person name="Blanchin S."/>
            <person name="Beckerich J.M."/>
            <person name="Beyne E."/>
            <person name="Bleykasten C."/>
            <person name="Boisrame A."/>
            <person name="Boyer J."/>
            <person name="Cattolico L."/>
            <person name="Confanioleri F."/>
            <person name="de Daruvar A."/>
            <person name="Despons L."/>
            <person name="Fabre E."/>
            <person name="Fairhead C."/>
            <person name="Ferry-Dumazet H."/>
            <person name="Groppi A."/>
            <person name="Hantraye F."/>
            <person name="Hennequin C."/>
            <person name="Jauniaux N."/>
            <person name="Joyet P."/>
            <person name="Kachouri R."/>
            <person name="Kerrest A."/>
            <person name="Koszul R."/>
            <person name="Lemaire M."/>
            <person name="Lesur I."/>
            <person name="Ma L."/>
            <person name="Muller H."/>
            <person name="Nicaud J.M."/>
            <person name="Nikolski M."/>
            <person name="Oztas S."/>
            <person name="Ozier-Kalogeropoulos O."/>
            <person name="Pellenz S."/>
            <person name="Potier S."/>
            <person name="Richard G.F."/>
            <person name="Straub M.L."/>
            <person name="Suleau A."/>
            <person name="Swennene D."/>
            <person name="Tekaia F."/>
            <person name="Wesolowski-Louvel M."/>
            <person name="Westhof E."/>
            <person name="Wirth B."/>
            <person name="Zeniou-Meyer M."/>
            <person name="Zivanovic I."/>
            <person name="Bolotin-Fukuhara M."/>
            <person name="Thierry A."/>
            <person name="Bouchier C."/>
            <person name="Caudron B."/>
            <person name="Scarpelli C."/>
            <person name="Gaillardin C."/>
            <person name="Weissenbach J."/>
            <person name="Wincker P."/>
            <person name="Souciet J.L."/>
        </authorList>
    </citation>
    <scope>NUCLEOTIDE SEQUENCE [LARGE SCALE GENOMIC DNA]</scope>
    <source>
        <strain evidence="2">ATCC 36239 / CBS 767 / BCRC 21394 / JCM 1990 / NBRC 0083 / IGC 2968</strain>
    </source>
</reference>
<sequence length="302" mass="35197">MSKLQGLFGLFQEEINTEINFKNKINDLENLFNAELAIIKSEYANLSTIQPSNLPYDFSSEDITSVPFVFALRELCQEKIINNENRDITELGTVNEVKVIDNLNLLSDRYHRYLQELNGINCKAIFKDRFSHKINEEIIYVLMANRYFKTISYIYQVDLKGKQLDKILHPLISKSDQDIMGLVITPEEIQRVLSLEKLNYNDYLLGLLRLIETVVEYTIDTIISISISSENSPKQLQNIQYSLSLINLQIVTKLQNGFQMLDLKNDNIRRKFDGLKYNFKKMNGIVYDLSLRKLIVNEVEIY</sequence>
<dbReference type="SUPFAM" id="SSF74784">
    <property type="entry name" value="Translin"/>
    <property type="match status" value="1"/>
</dbReference>
<dbReference type="PANTHER" id="PTHR10741">
    <property type="entry name" value="TRANSLIN AND TRANSLIN ASSOCIATED PROTEIN X"/>
    <property type="match status" value="1"/>
</dbReference>
<dbReference type="AlphaFoldDB" id="Q6BMI3"/>